<gene>
    <name evidence="18" type="ORF">NEMVEDRAFT_v1g243542</name>
</gene>
<evidence type="ECO:0000256" key="10">
    <source>
        <dbReference type="ARBA" id="ARBA00049036"/>
    </source>
</evidence>
<dbReference type="InParanoid" id="A7S8D5"/>
<keyword evidence="8" id="KW-0443">Lipid metabolism</keyword>
<dbReference type="GO" id="GO:0046513">
    <property type="term" value="P:ceramide biosynthetic process"/>
    <property type="evidence" value="ECO:0000318"/>
    <property type="project" value="GO_Central"/>
</dbReference>
<dbReference type="GO" id="GO:0005634">
    <property type="term" value="C:nucleus"/>
    <property type="evidence" value="ECO:0007669"/>
    <property type="project" value="UniProtKB-SubCell"/>
</dbReference>
<evidence type="ECO:0000256" key="1">
    <source>
        <dbReference type="ARBA" id="ARBA00004477"/>
    </source>
</evidence>
<evidence type="ECO:0000256" key="5">
    <source>
        <dbReference type="ARBA" id="ARBA00022692"/>
    </source>
</evidence>
<comment type="pathway">
    <text evidence="3">Sphingolipid metabolism.</text>
</comment>
<evidence type="ECO:0000313" key="19">
    <source>
        <dbReference type="Proteomes" id="UP000001593"/>
    </source>
</evidence>
<feature type="domain" description="TLC" evidence="17">
    <location>
        <begin position="136"/>
        <end position="341"/>
    </location>
</feature>
<dbReference type="EMBL" id="DS469597">
    <property type="protein sequence ID" value="EDO40047.1"/>
    <property type="molecule type" value="Genomic_DNA"/>
</dbReference>
<dbReference type="FunFam" id="1.10.10.60:FF:000020">
    <property type="entry name" value="Ceramide synthase 5"/>
    <property type="match status" value="1"/>
</dbReference>
<organism evidence="18 19">
    <name type="scientific">Nematostella vectensis</name>
    <name type="common">Starlet sea anemone</name>
    <dbReference type="NCBI Taxonomy" id="45351"/>
    <lineage>
        <taxon>Eukaryota</taxon>
        <taxon>Metazoa</taxon>
        <taxon>Cnidaria</taxon>
        <taxon>Anthozoa</taxon>
        <taxon>Hexacorallia</taxon>
        <taxon>Actiniaria</taxon>
        <taxon>Edwardsiidae</taxon>
        <taxon>Nematostella</taxon>
    </lineage>
</organism>
<dbReference type="PROSITE" id="PS50071">
    <property type="entry name" value="HOMEOBOX_2"/>
    <property type="match status" value="1"/>
</dbReference>
<comment type="pathway">
    <text evidence="2">Lipid metabolism; sphingolipid metabolism.</text>
</comment>
<evidence type="ECO:0000256" key="4">
    <source>
        <dbReference type="ARBA" id="ARBA00022679"/>
    </source>
</evidence>
<dbReference type="InterPro" id="IPR001356">
    <property type="entry name" value="HD"/>
</dbReference>
<keyword evidence="11 13" id="KW-0539">Nucleus</keyword>
<keyword evidence="6" id="KW-0256">Endoplasmic reticulum</keyword>
<feature type="region of interest" description="Disordered" evidence="14">
    <location>
        <begin position="355"/>
        <end position="379"/>
    </location>
</feature>
<evidence type="ECO:0000256" key="7">
    <source>
        <dbReference type="ARBA" id="ARBA00022989"/>
    </source>
</evidence>
<evidence type="ECO:0000256" key="11">
    <source>
        <dbReference type="PROSITE-ProRule" id="PRU00108"/>
    </source>
</evidence>
<keyword evidence="19" id="KW-1185">Reference proteome</keyword>
<dbReference type="PANTHER" id="PTHR12560:SF0">
    <property type="entry name" value="LD18904P"/>
    <property type="match status" value="1"/>
</dbReference>
<feature type="transmembrane region" description="Helical" evidence="15">
    <location>
        <begin position="39"/>
        <end position="62"/>
    </location>
</feature>
<dbReference type="SMART" id="SM00724">
    <property type="entry name" value="TLC"/>
    <property type="match status" value="1"/>
</dbReference>
<keyword evidence="11 13" id="KW-0371">Homeobox</keyword>
<feature type="transmembrane region" description="Helical" evidence="15">
    <location>
        <begin position="273"/>
        <end position="294"/>
    </location>
</feature>
<dbReference type="GO" id="GO:0003677">
    <property type="term" value="F:DNA binding"/>
    <property type="evidence" value="ECO:0007669"/>
    <property type="project" value="UniProtKB-UniRule"/>
</dbReference>
<keyword evidence="4" id="KW-0808">Transferase</keyword>
<keyword evidence="9 12" id="KW-0472">Membrane</keyword>
<feature type="transmembrane region" description="Helical" evidence="15">
    <location>
        <begin position="145"/>
        <end position="164"/>
    </location>
</feature>
<comment type="catalytic activity">
    <reaction evidence="10">
        <text>sphinganine + octadecanoyl-CoA = N-(octadecanoyl)-sphinganine + CoA + H(+)</text>
        <dbReference type="Rhea" id="RHEA:36547"/>
        <dbReference type="ChEBI" id="CHEBI:15378"/>
        <dbReference type="ChEBI" id="CHEBI:57287"/>
        <dbReference type="ChEBI" id="CHEBI:57394"/>
        <dbReference type="ChEBI" id="CHEBI:57817"/>
        <dbReference type="ChEBI" id="CHEBI:67033"/>
    </reaction>
    <physiologicalReaction direction="left-to-right" evidence="10">
        <dbReference type="Rhea" id="RHEA:36548"/>
    </physiologicalReaction>
</comment>
<dbReference type="PROSITE" id="PS50922">
    <property type="entry name" value="TLC"/>
    <property type="match status" value="1"/>
</dbReference>
<comment type="subcellular location">
    <subcellularLocation>
        <location evidence="1">Endoplasmic reticulum membrane</location>
        <topology evidence="1">Multi-pass membrane protein</topology>
    </subcellularLocation>
    <subcellularLocation>
        <location evidence="11 13">Nucleus</location>
    </subcellularLocation>
</comment>
<dbReference type="OMA" id="FPEGHSW"/>
<evidence type="ECO:0000256" key="9">
    <source>
        <dbReference type="ARBA" id="ARBA00023136"/>
    </source>
</evidence>
<dbReference type="GO" id="GO:0005789">
    <property type="term" value="C:endoplasmic reticulum membrane"/>
    <property type="evidence" value="ECO:0007669"/>
    <property type="project" value="UniProtKB-SubCell"/>
</dbReference>
<evidence type="ECO:0000256" key="8">
    <source>
        <dbReference type="ARBA" id="ARBA00023098"/>
    </source>
</evidence>
<evidence type="ECO:0000259" key="17">
    <source>
        <dbReference type="PROSITE" id="PS50922"/>
    </source>
</evidence>
<dbReference type="PhylomeDB" id="A7S8D5"/>
<accession>A7S8D5</accession>
<keyword evidence="7 15" id="KW-1133">Transmembrane helix</keyword>
<feature type="domain" description="Homeobox" evidence="16">
    <location>
        <begin position="91"/>
        <end position="133"/>
    </location>
</feature>
<evidence type="ECO:0000256" key="13">
    <source>
        <dbReference type="RuleBase" id="RU000682"/>
    </source>
</evidence>
<feature type="transmembrane region" description="Helical" evidence="15">
    <location>
        <begin position="309"/>
        <end position="328"/>
    </location>
</feature>
<dbReference type="InterPro" id="IPR009057">
    <property type="entry name" value="Homeodomain-like_sf"/>
</dbReference>
<protein>
    <submittedName>
        <fullName evidence="18">Uncharacterized protein</fullName>
    </submittedName>
</protein>
<evidence type="ECO:0000259" key="16">
    <source>
        <dbReference type="PROSITE" id="PS50071"/>
    </source>
</evidence>
<dbReference type="PIRSF" id="PIRSF005225">
    <property type="entry name" value="LAG1_LAC1"/>
    <property type="match status" value="1"/>
</dbReference>
<dbReference type="UniPathway" id="UPA00222"/>
<evidence type="ECO:0000313" key="18">
    <source>
        <dbReference type="EMBL" id="EDO40047.1"/>
    </source>
</evidence>
<keyword evidence="5 12" id="KW-0812">Transmembrane</keyword>
<feature type="transmembrane region" description="Helical" evidence="15">
    <location>
        <begin position="189"/>
        <end position="208"/>
    </location>
</feature>
<feature type="DNA-binding region" description="Homeobox" evidence="11">
    <location>
        <begin position="93"/>
        <end position="134"/>
    </location>
</feature>
<dbReference type="SUPFAM" id="SSF46689">
    <property type="entry name" value="Homeodomain-like"/>
    <property type="match status" value="1"/>
</dbReference>
<dbReference type="HOGENOM" id="CLU_028277_1_1_1"/>
<dbReference type="InterPro" id="IPR006634">
    <property type="entry name" value="TLC-dom"/>
</dbReference>
<dbReference type="PANTHER" id="PTHR12560">
    <property type="entry name" value="LONGEVITY ASSURANCE FACTOR 1 LAG1"/>
    <property type="match status" value="1"/>
</dbReference>
<evidence type="ECO:0000256" key="2">
    <source>
        <dbReference type="ARBA" id="ARBA00004760"/>
    </source>
</evidence>
<reference evidence="18 19" key="1">
    <citation type="journal article" date="2007" name="Science">
        <title>Sea anemone genome reveals ancestral eumetazoan gene repertoire and genomic organization.</title>
        <authorList>
            <person name="Putnam N.H."/>
            <person name="Srivastava M."/>
            <person name="Hellsten U."/>
            <person name="Dirks B."/>
            <person name="Chapman J."/>
            <person name="Salamov A."/>
            <person name="Terry A."/>
            <person name="Shapiro H."/>
            <person name="Lindquist E."/>
            <person name="Kapitonov V.V."/>
            <person name="Jurka J."/>
            <person name="Genikhovich G."/>
            <person name="Grigoriev I.V."/>
            <person name="Lucas S.M."/>
            <person name="Steele R.E."/>
            <person name="Finnerty J.R."/>
            <person name="Technau U."/>
            <person name="Martindale M.Q."/>
            <person name="Rokhsar D.S."/>
        </authorList>
    </citation>
    <scope>NUCLEOTIDE SEQUENCE [LARGE SCALE GENOMIC DNA]</scope>
    <source>
        <strain evidence="19">CH2 X CH6</strain>
    </source>
</reference>
<dbReference type="Proteomes" id="UP000001593">
    <property type="component" value="Unassembled WGS sequence"/>
</dbReference>
<proteinExistence type="predicted"/>
<dbReference type="eggNOG" id="KOG1607">
    <property type="taxonomic scope" value="Eukaryota"/>
</dbReference>
<dbReference type="Pfam" id="PF03798">
    <property type="entry name" value="TRAM_LAG1_CLN8"/>
    <property type="match status" value="1"/>
</dbReference>
<keyword evidence="11 13" id="KW-0238">DNA-binding</keyword>
<dbReference type="GO" id="GO:0050291">
    <property type="term" value="F:sphingosine N-acyltransferase activity"/>
    <property type="evidence" value="ECO:0000318"/>
    <property type="project" value="GO_Central"/>
</dbReference>
<dbReference type="InterPro" id="IPR016439">
    <property type="entry name" value="Lag1/Lac1-like"/>
</dbReference>
<dbReference type="AlphaFoldDB" id="A7S8D5"/>
<sequence>MEYLSERFDQFFAWFWSERIWLPEITNWEKVKALKNPQAVALGDIYLCIPVAVVLIILRIIFENFIARPIVKFLGVKEKKPVKIRESDLCEQVYRKSRKPNKEQIQDLSSRLGWSTQEVEKWFRRRPAKYNLSPMRKATESSWRFFFYLTATIYGFIVIVYKASNENWLWNLDECFKDFNSHVISMELYFYYVAELGMYISLSFSQFTDVKRKDFWQHMVHHASTIALLLYSYIAGYHRIGAVIVFVHDISDIFLEGAKVFHYAKLQKICDVLFGLLTLTFFGSRLMILPFWVLPACFTTATKYVGDFLVYRIMLGLLLVLQTLHIYWAKCILTIAIGAVTGKGVEDVRSDEEYFTEDENHKKPAVKEEVPANEVKKIQ</sequence>
<evidence type="ECO:0000256" key="3">
    <source>
        <dbReference type="ARBA" id="ARBA00004991"/>
    </source>
</evidence>
<evidence type="ECO:0000256" key="15">
    <source>
        <dbReference type="SAM" id="Phobius"/>
    </source>
</evidence>
<evidence type="ECO:0000256" key="12">
    <source>
        <dbReference type="PROSITE-ProRule" id="PRU00205"/>
    </source>
</evidence>
<evidence type="ECO:0000256" key="14">
    <source>
        <dbReference type="SAM" id="MobiDB-lite"/>
    </source>
</evidence>
<dbReference type="Pfam" id="PF00046">
    <property type="entry name" value="Homeodomain"/>
    <property type="match status" value="1"/>
</dbReference>
<evidence type="ECO:0000256" key="6">
    <source>
        <dbReference type="ARBA" id="ARBA00022824"/>
    </source>
</evidence>
<name>A7S8D5_NEMVE</name>
<dbReference type="Gene3D" id="1.10.10.60">
    <property type="entry name" value="Homeodomain-like"/>
    <property type="match status" value="1"/>
</dbReference>
<dbReference type="STRING" id="45351.A7S8D5"/>